<accession>A0AA94JP48</accession>
<gene>
    <name evidence="1" type="ORF">EJB19_04140</name>
</gene>
<evidence type="ECO:0000313" key="1">
    <source>
        <dbReference type="EMBL" id="RVU87443.1"/>
    </source>
</evidence>
<name>A0AA94JP48_9FLAO</name>
<protein>
    <submittedName>
        <fullName evidence="1">Uncharacterized protein</fullName>
    </submittedName>
</protein>
<sequence length="124" mass="14671">MVFKGIVGVFMWLYNKAIGVFTAVKDFVVDAFKWIVKKISNAINAIGSFFSSIWEWFKTTFSGFVKFIDEWLIQPIKSAFNEVWDWIVQLLEKIMAKLKKVFDPIKSFQYTLFIRRDERHKCGI</sequence>
<dbReference type="EMBL" id="RWGX01000004">
    <property type="protein sequence ID" value="RVU87443.1"/>
    <property type="molecule type" value="Genomic_DNA"/>
</dbReference>
<reference evidence="1" key="1">
    <citation type="submission" date="2018-12" db="EMBL/GenBank/DDBJ databases">
        <title>Draft genome sequence of Flaovobacterium columnare BGFS27 isolated from channel catfish in Alabama.</title>
        <authorList>
            <person name="Cai W."/>
            <person name="Arias C."/>
        </authorList>
    </citation>
    <scope>NUCLEOTIDE SEQUENCE [LARGE SCALE GENOMIC DNA]</scope>
    <source>
        <strain evidence="1">BGFS27</strain>
    </source>
</reference>
<organism evidence="1">
    <name type="scientific">Flavobacterium columnare</name>
    <dbReference type="NCBI Taxonomy" id="996"/>
    <lineage>
        <taxon>Bacteria</taxon>
        <taxon>Pseudomonadati</taxon>
        <taxon>Bacteroidota</taxon>
        <taxon>Flavobacteriia</taxon>
        <taxon>Flavobacteriales</taxon>
        <taxon>Flavobacteriaceae</taxon>
        <taxon>Flavobacterium</taxon>
    </lineage>
</organism>
<dbReference type="AlphaFoldDB" id="A0AA94JP48"/>
<proteinExistence type="predicted"/>
<dbReference type="SUPFAM" id="SSF74748">
    <property type="entry name" value="Variable surface antigen VlsE"/>
    <property type="match status" value="1"/>
</dbReference>
<comment type="caution">
    <text evidence="1">The sequence shown here is derived from an EMBL/GenBank/DDBJ whole genome shotgun (WGS) entry which is preliminary data.</text>
</comment>